<name>A0A0B5H7Y1_THETB</name>
<dbReference type="EMBL" id="KP165389">
    <property type="protein sequence ID" value="AJF36645.1"/>
    <property type="molecule type" value="Genomic_DNA"/>
</dbReference>
<dbReference type="InterPro" id="IPR036967">
    <property type="entry name" value="Ribosomal_uS11_sf"/>
</dbReference>
<keyword evidence="2 4" id="KW-0689">Ribosomal protein</keyword>
<gene>
    <name evidence="4" type="primary">rps11</name>
</gene>
<organism evidence="4">
    <name type="scientific">Thecamonas trahens</name>
    <name type="common">Flagellate</name>
    <name type="synonym">Amastigomonas trahens</name>
    <dbReference type="NCBI Taxonomy" id="529818"/>
    <lineage>
        <taxon>Eukaryota</taxon>
        <taxon>Apusozoa</taxon>
        <taxon>Apusomonadida</taxon>
        <taxon>Apusomonadidae</taxon>
        <taxon>Thecamonas</taxon>
    </lineage>
</organism>
<evidence type="ECO:0000256" key="2">
    <source>
        <dbReference type="ARBA" id="ARBA00022980"/>
    </source>
</evidence>
<reference evidence="4" key="1">
    <citation type="journal article" date="2014" name="Nucleic Acids Res.">
        <title>Widespread occurrence of organelle genome-encoded 5S rRNAs including permuted molecules.</title>
        <authorList>
            <person name="Valach M."/>
            <person name="Burger G."/>
            <person name="Gray M.W."/>
            <person name="Lang B.F."/>
        </authorList>
    </citation>
    <scope>NUCLEOTIDE SEQUENCE</scope>
    <source>
        <strain evidence="4">ATCC 50062</strain>
    </source>
</reference>
<dbReference type="PANTHER" id="PTHR11759">
    <property type="entry name" value="40S RIBOSOMAL PROTEIN S14/30S RIBOSOMAL PROTEIN S11"/>
    <property type="match status" value="1"/>
</dbReference>
<evidence type="ECO:0000256" key="1">
    <source>
        <dbReference type="ARBA" id="ARBA00006194"/>
    </source>
</evidence>
<protein>
    <submittedName>
        <fullName evidence="4">Ribosomal protein S11</fullName>
    </submittedName>
</protein>
<proteinExistence type="inferred from homology"/>
<dbReference type="GO" id="GO:0006412">
    <property type="term" value="P:translation"/>
    <property type="evidence" value="ECO:0007669"/>
    <property type="project" value="InterPro"/>
</dbReference>
<evidence type="ECO:0000313" key="4">
    <source>
        <dbReference type="EMBL" id="AJF36645.1"/>
    </source>
</evidence>
<dbReference type="HAMAP" id="MF_01310">
    <property type="entry name" value="Ribosomal_uS11"/>
    <property type="match status" value="1"/>
</dbReference>
<accession>A0A0B5H7Y1</accession>
<dbReference type="RefSeq" id="YP_009121382.1">
    <property type="nucleotide sequence ID" value="NC_026452.1"/>
</dbReference>
<geneLocation type="mitochondrion" evidence="4"/>
<dbReference type="SUPFAM" id="SSF53137">
    <property type="entry name" value="Translational machinery components"/>
    <property type="match status" value="1"/>
</dbReference>
<dbReference type="Pfam" id="PF00411">
    <property type="entry name" value="Ribosomal_S11"/>
    <property type="match status" value="1"/>
</dbReference>
<comment type="similarity">
    <text evidence="1">Belongs to the universal ribosomal protein uS11 family.</text>
</comment>
<dbReference type="Gene3D" id="3.30.420.80">
    <property type="entry name" value="Ribosomal protein S11"/>
    <property type="match status" value="1"/>
</dbReference>
<dbReference type="GO" id="GO:1990904">
    <property type="term" value="C:ribonucleoprotein complex"/>
    <property type="evidence" value="ECO:0007669"/>
    <property type="project" value="UniProtKB-KW"/>
</dbReference>
<dbReference type="AlphaFoldDB" id="A0A0B5H7Y1"/>
<sequence>MSAIIDTKIYIKCTLNNTIINITNAEGDSLYSISAGHLQFKKSKRTSAYSAKICLQKALDKVKTFKPKYISVDLKGLSFARMAILKELKNINDLPIVLFTDSTPRPFNGCRKRKQRRI</sequence>
<keyword evidence="3" id="KW-0687">Ribonucleoprotein</keyword>
<dbReference type="GO" id="GO:0003735">
    <property type="term" value="F:structural constituent of ribosome"/>
    <property type="evidence" value="ECO:0007669"/>
    <property type="project" value="InterPro"/>
</dbReference>
<dbReference type="PIRSF" id="PIRSF002131">
    <property type="entry name" value="Ribosomal_S11"/>
    <property type="match status" value="1"/>
</dbReference>
<evidence type="ECO:0000256" key="3">
    <source>
        <dbReference type="ARBA" id="ARBA00023274"/>
    </source>
</evidence>
<keyword evidence="4" id="KW-0496">Mitochondrion</keyword>
<dbReference type="GeneID" id="23454367"/>
<dbReference type="InterPro" id="IPR001971">
    <property type="entry name" value="Ribosomal_uS11"/>
</dbReference>
<dbReference type="GO" id="GO:0005840">
    <property type="term" value="C:ribosome"/>
    <property type="evidence" value="ECO:0007669"/>
    <property type="project" value="UniProtKB-KW"/>
</dbReference>